<dbReference type="AlphaFoldDB" id="A0A449A8M2"/>
<sequence length="124" mass="14805">MQNQQAKIQELFVQKLSQENFNNEDAKQETLYEILHQIVKEEQKAENEQAKSQNREAKTILSNDFVELITHLEKNNLDFELPEIFDWVVKNKKTSELWQLTAYFRFFGDELQKYAQIVKGHIND</sequence>
<evidence type="ECO:0000313" key="1">
    <source>
        <dbReference type="EMBL" id="VEU60605.1"/>
    </source>
</evidence>
<dbReference type="EMBL" id="LR214970">
    <property type="protein sequence ID" value="VEU60605.1"/>
    <property type="molecule type" value="Genomic_DNA"/>
</dbReference>
<evidence type="ECO:0000313" key="2">
    <source>
        <dbReference type="Proteomes" id="UP000290942"/>
    </source>
</evidence>
<reference evidence="1 2" key="1">
    <citation type="submission" date="2019-01" db="EMBL/GenBank/DDBJ databases">
        <authorList>
            <consortium name="Pathogen Informatics"/>
        </authorList>
    </citation>
    <scope>NUCLEOTIDE SEQUENCE [LARGE SCALE GENOMIC DNA]</scope>
    <source>
        <strain evidence="1 2">NCTC10122</strain>
    </source>
</reference>
<accession>A0A449A8M2</accession>
<dbReference type="Proteomes" id="UP000290942">
    <property type="component" value="Chromosome"/>
</dbReference>
<dbReference type="RefSeq" id="WP_129687541.1">
    <property type="nucleotide sequence ID" value="NZ_LR214970.1"/>
</dbReference>
<protein>
    <submittedName>
        <fullName evidence="1">Uncharacterized protein</fullName>
    </submittedName>
</protein>
<proteinExistence type="predicted"/>
<gene>
    <name evidence="1" type="ORF">NCTC10122_00201</name>
</gene>
<name>A0A449A8M2_9BACT</name>
<organism evidence="1 2">
    <name type="scientific">Mycoplasmopsis bovigenitalium</name>
    <dbReference type="NCBI Taxonomy" id="2112"/>
    <lineage>
        <taxon>Bacteria</taxon>
        <taxon>Bacillati</taxon>
        <taxon>Mycoplasmatota</taxon>
        <taxon>Mycoplasmoidales</taxon>
        <taxon>Metamycoplasmataceae</taxon>
        <taxon>Mycoplasmopsis</taxon>
    </lineage>
</organism>